<name>A0A7N0ULN9_KALFE</name>
<feature type="transmembrane region" description="Helical" evidence="1">
    <location>
        <begin position="45"/>
        <end position="65"/>
    </location>
</feature>
<keyword evidence="1" id="KW-1133">Transmembrane helix</keyword>
<evidence type="ECO:0000256" key="1">
    <source>
        <dbReference type="SAM" id="Phobius"/>
    </source>
</evidence>
<accession>A0A7N0ULN9</accession>
<keyword evidence="1" id="KW-0472">Membrane</keyword>
<reference evidence="2" key="1">
    <citation type="submission" date="2021-01" db="UniProtKB">
        <authorList>
            <consortium name="EnsemblPlants"/>
        </authorList>
    </citation>
    <scope>IDENTIFICATION</scope>
</reference>
<evidence type="ECO:0000313" key="3">
    <source>
        <dbReference type="Proteomes" id="UP000594263"/>
    </source>
</evidence>
<organism evidence="2 3">
    <name type="scientific">Kalanchoe fedtschenkoi</name>
    <name type="common">Lavender scallops</name>
    <name type="synonym">South American air plant</name>
    <dbReference type="NCBI Taxonomy" id="63787"/>
    <lineage>
        <taxon>Eukaryota</taxon>
        <taxon>Viridiplantae</taxon>
        <taxon>Streptophyta</taxon>
        <taxon>Embryophyta</taxon>
        <taxon>Tracheophyta</taxon>
        <taxon>Spermatophyta</taxon>
        <taxon>Magnoliopsida</taxon>
        <taxon>eudicotyledons</taxon>
        <taxon>Gunneridae</taxon>
        <taxon>Pentapetalae</taxon>
        <taxon>Saxifragales</taxon>
        <taxon>Crassulaceae</taxon>
        <taxon>Kalanchoe</taxon>
    </lineage>
</organism>
<dbReference type="EnsemblPlants" id="Kaladp0075s0026.1.v1.1">
    <property type="protein sequence ID" value="Kaladp0075s0026.1.v1.1.CDS.1"/>
    <property type="gene ID" value="Kaladp0075s0026.v1.1"/>
</dbReference>
<evidence type="ECO:0000313" key="2">
    <source>
        <dbReference type="EnsemblPlants" id="Kaladp0075s0026.1.v1.1.CDS.1"/>
    </source>
</evidence>
<sequence>MALSFLGHILSLDWNLGLLLSLTTILPSTTPSLVVEPFPLDLKFFDFQTILLGISLMVTFFLGSFNG</sequence>
<keyword evidence="1" id="KW-0812">Transmembrane</keyword>
<protein>
    <submittedName>
        <fullName evidence="2">Uncharacterized protein</fullName>
    </submittedName>
</protein>
<dbReference type="Gramene" id="Kaladp0075s0026.1.v1.1">
    <property type="protein sequence ID" value="Kaladp0075s0026.1.v1.1.CDS.1"/>
    <property type="gene ID" value="Kaladp0075s0026.v1.1"/>
</dbReference>
<keyword evidence="3" id="KW-1185">Reference proteome</keyword>
<dbReference type="AlphaFoldDB" id="A0A7N0ULN9"/>
<dbReference type="Proteomes" id="UP000594263">
    <property type="component" value="Unplaced"/>
</dbReference>
<proteinExistence type="predicted"/>